<feature type="compositionally biased region" description="Basic and acidic residues" evidence="4">
    <location>
        <begin position="436"/>
        <end position="463"/>
    </location>
</feature>
<dbReference type="InterPro" id="IPR007034">
    <property type="entry name" value="BMS1_TSR1_C"/>
</dbReference>
<feature type="compositionally biased region" description="Basic and acidic residues" evidence="4">
    <location>
        <begin position="887"/>
        <end position="934"/>
    </location>
</feature>
<dbReference type="Pfam" id="PF04950">
    <property type="entry name" value="RIBIOP_C"/>
    <property type="match status" value="1"/>
</dbReference>
<dbReference type="OrthoDB" id="10260897at2759"/>
<feature type="region of interest" description="Disordered" evidence="4">
    <location>
        <begin position="436"/>
        <end position="474"/>
    </location>
</feature>
<keyword evidence="3" id="KW-0539">Nucleus</keyword>
<evidence type="ECO:0000256" key="1">
    <source>
        <dbReference type="ARBA" id="ARBA00004604"/>
    </source>
</evidence>
<feature type="domain" description="Bms1-type G" evidence="5">
    <location>
        <begin position="76"/>
        <end position="237"/>
    </location>
</feature>
<dbReference type="GO" id="GO:0005730">
    <property type="term" value="C:nucleolus"/>
    <property type="evidence" value="ECO:0007669"/>
    <property type="project" value="UniProtKB-SubCell"/>
</dbReference>
<name>A0A6D2IIS1_9BRAS</name>
<dbReference type="InterPro" id="IPR030387">
    <property type="entry name" value="G_Bms1/Tsr1_dom"/>
</dbReference>
<sequence>MAADELMPSHRPHRARKSGPSSMKKKSETDHKNKKQNPNAYTFNSAVRAKQSQARSVEKEQQRLHLPTIDRTYGEPPPYLVVVQGPPGVGKSLVIKSLVKHVTHQNLPDVRGPITIVAGKDRRIQIVECPNDINAMVDLAKVADLALLVVDGSYGFEMETFEFLNIMQVHGFPRVMGVLTHLDKFKDVKKLRSSHPYLLADRLEDVTPPERVEKDKKCDRNITLYGYLRGCNLKKGTKVHVAGVGDYGLAGVSVLSDPCPLPSSSDKKKKGLREKDKLFYAPMSGIGDLLYDKDAVYVEIDDRFAQFSGSSDQKGKGRDVGVDLVKSLQNTKHSLDEKLDKTFVDFFGKKTSSSNTTSETKIDEAEVSEKTEMHDGRLRRKAIFKDSIKKNPSLMQIVYGASAANNEIVCNGEIKNWNEKQVCESIRDRFTTGDWSKADERNQNDHLHGDFEDLETGEKHNDENMESDDAEEVERGLKKLAQRAKFDENVNNQDKEPQGYVDKLKEEAEIRKQMNMAALNDLGEDTRIEIEGFRTGSYLRLEIHNVPYEMVEFFDPCHPVLVGGLSFGEDNAGYMQVRLKRHRWNKNVLKTRDPIIVSVGWRRYQTLPVYATEDENGRHRMLKYTPEHQHCLAMLWGPLVPPGTGFVAFQNLSNNQAGFRVTATGAVLECNHQARIAKKIKMVGHPCKIMKKTTFIKDMFTSDLEIARFEGSSVQTVSGIRGQVKKAAKNMLDGGNKVQEEGIVRCTFEDKILMSDIVFLKAWTRVEVPKFYNPLTTALQPRDKTWEGMKTFLQLRRAQNIPLAVDKDSLYKPIERKLRKFSPLVVSKSLQAAVPFGSKPKDIRKRKRPSLETKRAVVMEPGERKALAILQHYKLMHKIKTKKRKVKEQQKRKVYEAEKAKNEEMSKKRRREEIHERCRTEDQQKKKIRRSHQD</sequence>
<dbReference type="EMBL" id="CACVBM020001064">
    <property type="protein sequence ID" value="CAA7028228.1"/>
    <property type="molecule type" value="Genomic_DNA"/>
</dbReference>
<dbReference type="Gene3D" id="3.40.50.300">
    <property type="entry name" value="P-loop containing nucleotide triphosphate hydrolases"/>
    <property type="match status" value="1"/>
</dbReference>
<dbReference type="GO" id="GO:0005525">
    <property type="term" value="F:GTP binding"/>
    <property type="evidence" value="ECO:0007669"/>
    <property type="project" value="TreeGrafter"/>
</dbReference>
<dbReference type="Pfam" id="PF08142">
    <property type="entry name" value="AARP2CN"/>
    <property type="match status" value="1"/>
</dbReference>
<dbReference type="PROSITE" id="PS51714">
    <property type="entry name" value="G_BMS1"/>
    <property type="match status" value="1"/>
</dbReference>
<accession>A0A6D2IIS1</accession>
<evidence type="ECO:0000313" key="6">
    <source>
        <dbReference type="EMBL" id="CAA7028228.1"/>
    </source>
</evidence>
<dbReference type="SMART" id="SM01362">
    <property type="entry name" value="DUF663"/>
    <property type="match status" value="1"/>
</dbReference>
<evidence type="ECO:0000256" key="3">
    <source>
        <dbReference type="ARBA" id="ARBA00023242"/>
    </source>
</evidence>
<dbReference type="AlphaFoldDB" id="A0A6D2IIS1"/>
<feature type="region of interest" description="Disordered" evidence="4">
    <location>
        <begin position="880"/>
        <end position="934"/>
    </location>
</feature>
<feature type="compositionally biased region" description="Polar residues" evidence="4">
    <location>
        <begin position="36"/>
        <end position="47"/>
    </location>
</feature>
<keyword evidence="2" id="KW-0690">Ribosome biogenesis</keyword>
<evidence type="ECO:0000313" key="7">
    <source>
        <dbReference type="Proteomes" id="UP000467841"/>
    </source>
</evidence>
<dbReference type="GO" id="GO:0034511">
    <property type="term" value="F:U3 snoRNA binding"/>
    <property type="evidence" value="ECO:0007669"/>
    <property type="project" value="TreeGrafter"/>
</dbReference>
<dbReference type="InterPro" id="IPR027417">
    <property type="entry name" value="P-loop_NTPase"/>
</dbReference>
<dbReference type="PANTHER" id="PTHR12858:SF2">
    <property type="entry name" value="RIBOSOME BIOGENESIS PROTEIN BMS1 HOMOLOG"/>
    <property type="match status" value="1"/>
</dbReference>
<dbReference type="SMART" id="SM00785">
    <property type="entry name" value="AARP2CN"/>
    <property type="match status" value="1"/>
</dbReference>
<proteinExistence type="predicted"/>
<evidence type="ECO:0000259" key="5">
    <source>
        <dbReference type="PROSITE" id="PS51714"/>
    </source>
</evidence>
<dbReference type="GO" id="GO:0003924">
    <property type="term" value="F:GTPase activity"/>
    <property type="evidence" value="ECO:0007669"/>
    <property type="project" value="TreeGrafter"/>
</dbReference>
<feature type="region of interest" description="Disordered" evidence="4">
    <location>
        <begin position="1"/>
        <end position="47"/>
    </location>
</feature>
<dbReference type="Proteomes" id="UP000467841">
    <property type="component" value="Unassembled WGS sequence"/>
</dbReference>
<dbReference type="InterPro" id="IPR039761">
    <property type="entry name" value="Bms1/Tsr1"/>
</dbReference>
<organism evidence="6 7">
    <name type="scientific">Microthlaspi erraticum</name>
    <dbReference type="NCBI Taxonomy" id="1685480"/>
    <lineage>
        <taxon>Eukaryota</taxon>
        <taxon>Viridiplantae</taxon>
        <taxon>Streptophyta</taxon>
        <taxon>Embryophyta</taxon>
        <taxon>Tracheophyta</taxon>
        <taxon>Spermatophyta</taxon>
        <taxon>Magnoliopsida</taxon>
        <taxon>eudicotyledons</taxon>
        <taxon>Gunneridae</taxon>
        <taxon>Pentapetalae</taxon>
        <taxon>rosids</taxon>
        <taxon>malvids</taxon>
        <taxon>Brassicales</taxon>
        <taxon>Brassicaceae</taxon>
        <taxon>Coluteocarpeae</taxon>
        <taxon>Microthlaspi</taxon>
    </lineage>
</organism>
<dbReference type="GO" id="GO:0030686">
    <property type="term" value="C:90S preribosome"/>
    <property type="evidence" value="ECO:0007669"/>
    <property type="project" value="TreeGrafter"/>
</dbReference>
<dbReference type="GO" id="GO:0000462">
    <property type="term" value="P:maturation of SSU-rRNA from tricistronic rRNA transcript (SSU-rRNA, 5.8S rRNA, LSU-rRNA)"/>
    <property type="evidence" value="ECO:0007669"/>
    <property type="project" value="TreeGrafter"/>
</dbReference>
<evidence type="ECO:0000256" key="2">
    <source>
        <dbReference type="ARBA" id="ARBA00022517"/>
    </source>
</evidence>
<protein>
    <recommendedName>
        <fullName evidence="5">Bms1-type G domain-containing protein</fullName>
    </recommendedName>
</protein>
<comment type="caution">
    <text evidence="6">The sequence shown here is derived from an EMBL/GenBank/DDBJ whole genome shotgun (WGS) entry which is preliminary data.</text>
</comment>
<gene>
    <name evidence="6" type="ORF">MERR_LOCUS15463</name>
</gene>
<dbReference type="PANTHER" id="PTHR12858">
    <property type="entry name" value="RIBOSOME BIOGENESIS PROTEIN"/>
    <property type="match status" value="1"/>
</dbReference>
<comment type="subcellular location">
    <subcellularLocation>
        <location evidence="1">Nucleus</location>
        <location evidence="1">Nucleolus</location>
    </subcellularLocation>
</comment>
<evidence type="ECO:0000256" key="4">
    <source>
        <dbReference type="SAM" id="MobiDB-lite"/>
    </source>
</evidence>
<dbReference type="GO" id="GO:0000479">
    <property type="term" value="P:endonucleolytic cleavage of tricistronic rRNA transcript (SSU-rRNA, 5.8S rRNA, LSU-rRNA)"/>
    <property type="evidence" value="ECO:0007669"/>
    <property type="project" value="TreeGrafter"/>
</dbReference>
<dbReference type="InterPro" id="IPR012948">
    <property type="entry name" value="AARP2CN"/>
</dbReference>
<reference evidence="6" key="1">
    <citation type="submission" date="2020-01" db="EMBL/GenBank/DDBJ databases">
        <authorList>
            <person name="Mishra B."/>
        </authorList>
    </citation>
    <scope>NUCLEOTIDE SEQUENCE [LARGE SCALE GENOMIC DNA]</scope>
</reference>
<dbReference type="SUPFAM" id="SSF52540">
    <property type="entry name" value="P-loop containing nucleoside triphosphate hydrolases"/>
    <property type="match status" value="1"/>
</dbReference>
<keyword evidence="7" id="KW-1185">Reference proteome</keyword>